<dbReference type="Proteomes" id="UP001321475">
    <property type="component" value="Chromosome"/>
</dbReference>
<dbReference type="PANTHER" id="PTHR45713:SF6">
    <property type="entry name" value="F5_8 TYPE C DOMAIN-CONTAINING PROTEIN"/>
    <property type="match status" value="1"/>
</dbReference>
<accession>A0ABM8FZZ4</accession>
<protein>
    <recommendedName>
        <fullName evidence="3">F5/8 type C domain-containing protein</fullName>
    </recommendedName>
</protein>
<dbReference type="InterPro" id="IPR000421">
    <property type="entry name" value="FA58C"/>
</dbReference>
<feature type="compositionally biased region" description="Gly residues" evidence="1">
    <location>
        <begin position="327"/>
        <end position="359"/>
    </location>
</feature>
<gene>
    <name evidence="4" type="ORF">GCM10025865_06510</name>
</gene>
<dbReference type="InterPro" id="IPR051941">
    <property type="entry name" value="BG_Antigen-Binding_Lectin"/>
</dbReference>
<sequence>MHTQSRNPARARSRGRAALGATAAGALVATALAIPVAGAANAADAVLLSQGKDVSASSVENADYTPARAAVDGDTSTRWASEFSDDQSLTVELDEISTLERVELQWEGAYGKAFEIQVSDDGSSWSTAATVTDGTGGTQTVQLDGATGKFVKLVGTERGTGYGYSLWEFQVFGTPGASSGGGETGGDGGTGECSDENSALGGATTASSFENEDYYPSANAVDGNNETRWSSAASDDEWLQVDLGSVQEICGVDILWEGAYGKAYTIEVSEDGSSWDVAGTVVDGDGGQDAVDASGAGRFVRLAGSERGTGYGYSVYELAVHTTDGGNDTGGGDTGGGDTGGGDTGGGDTGGGDNGGGDEYGNPYPDYVNAGYPNVPVVEGRPSKVEVTGTRGNWVLEVDDQPYTVKGLTWGPSFDSADHYMKPLVDMGANTVRTWGTGDDTRKLLDSAAANDIRVAMGFWLVPGGGPGSGGCLEYTTDTQYKADTMAHILQQVENYKNHPGVLLWSVGNESLLGLTNCYSGDKLKAEQEAYATYVNDVAKEIHKIDQNHPVTSTDAWLGAWPFYRDFAPDLDLLQINSYGDVCNIADAWEEGGYDRPYMVTEGGADGEWEVEDDENGIPNEPTDIAKGAAYVNSWECIMEHKGVGLGATFFHYGIEGDFGGVWFNVIPGDNKRLGYYALAKTWGKDIEAMNTPPEIQGMSIAGNTKVEAGQKLTVQLDVSDPEDDPINYVFFVNSKYIDGAGGLQWVESTSLGGGAFEITAPQGLGVWKVYAFAEDGQSNVGVDTESIRVVAPEVAGTNVALGKSADASSFDPYNGDFTPKQAFDGNQSTRWSSAWNDAEWIQVDLGSKTSFDKVQLIWETAFGKSYEIQVSDDGSSWQTVKAVTGGDGGVDTIDAAGSGRYVRLALSERGTEWGYSLFEMGIYAS</sequence>
<feature type="domain" description="F5/8 type C" evidence="3">
    <location>
        <begin position="32"/>
        <end position="174"/>
    </location>
</feature>
<feature type="chain" id="PRO_5045782983" description="F5/8 type C domain-containing protein" evidence="2">
    <location>
        <begin position="43"/>
        <end position="926"/>
    </location>
</feature>
<feature type="region of interest" description="Disordered" evidence="1">
    <location>
        <begin position="177"/>
        <end position="229"/>
    </location>
</feature>
<proteinExistence type="predicted"/>
<dbReference type="RefSeq" id="WP_286218522.1">
    <property type="nucleotide sequence ID" value="NZ_AP027729.1"/>
</dbReference>
<keyword evidence="5" id="KW-1185">Reference proteome</keyword>
<dbReference type="SUPFAM" id="SSF49785">
    <property type="entry name" value="Galactose-binding domain-like"/>
    <property type="match status" value="3"/>
</dbReference>
<dbReference type="InterPro" id="IPR008979">
    <property type="entry name" value="Galactose-bd-like_sf"/>
</dbReference>
<organism evidence="4 5">
    <name type="scientific">Paraoerskovia sediminicola</name>
    <dbReference type="NCBI Taxonomy" id="1138587"/>
    <lineage>
        <taxon>Bacteria</taxon>
        <taxon>Bacillati</taxon>
        <taxon>Actinomycetota</taxon>
        <taxon>Actinomycetes</taxon>
        <taxon>Micrococcales</taxon>
        <taxon>Cellulomonadaceae</taxon>
        <taxon>Paraoerskovia</taxon>
    </lineage>
</organism>
<dbReference type="PROSITE" id="PS50022">
    <property type="entry name" value="FA58C_3"/>
    <property type="match status" value="3"/>
</dbReference>
<dbReference type="InterPro" id="IPR006103">
    <property type="entry name" value="Glyco_hydro_2_cat"/>
</dbReference>
<feature type="domain" description="F5/8 type C" evidence="3">
    <location>
        <begin position="193"/>
        <end position="323"/>
    </location>
</feature>
<keyword evidence="2" id="KW-0732">Signal</keyword>
<dbReference type="SUPFAM" id="SSF51445">
    <property type="entry name" value="(Trans)glycosidases"/>
    <property type="match status" value="1"/>
</dbReference>
<name>A0ABM8FZZ4_9CELL</name>
<evidence type="ECO:0000313" key="5">
    <source>
        <dbReference type="Proteomes" id="UP001321475"/>
    </source>
</evidence>
<evidence type="ECO:0000259" key="3">
    <source>
        <dbReference type="PROSITE" id="PS50022"/>
    </source>
</evidence>
<dbReference type="Pfam" id="PF02836">
    <property type="entry name" value="Glyco_hydro_2_C"/>
    <property type="match status" value="1"/>
</dbReference>
<feature type="compositionally biased region" description="Gly residues" evidence="1">
    <location>
        <begin position="178"/>
        <end position="191"/>
    </location>
</feature>
<evidence type="ECO:0000256" key="1">
    <source>
        <dbReference type="SAM" id="MobiDB-lite"/>
    </source>
</evidence>
<feature type="signal peptide" evidence="2">
    <location>
        <begin position="1"/>
        <end position="42"/>
    </location>
</feature>
<dbReference type="InterPro" id="IPR017853">
    <property type="entry name" value="GH"/>
</dbReference>
<dbReference type="PANTHER" id="PTHR45713">
    <property type="entry name" value="FTP DOMAIN-CONTAINING PROTEIN"/>
    <property type="match status" value="1"/>
</dbReference>
<feature type="domain" description="F5/8 type C" evidence="3">
    <location>
        <begin position="783"/>
        <end position="926"/>
    </location>
</feature>
<dbReference type="Pfam" id="PF00754">
    <property type="entry name" value="F5_F8_type_C"/>
    <property type="match status" value="3"/>
</dbReference>
<feature type="region of interest" description="Disordered" evidence="1">
    <location>
        <begin position="324"/>
        <end position="360"/>
    </location>
</feature>
<evidence type="ECO:0000313" key="4">
    <source>
        <dbReference type="EMBL" id="BDZ41352.1"/>
    </source>
</evidence>
<dbReference type="Gene3D" id="3.20.20.80">
    <property type="entry name" value="Glycosidases"/>
    <property type="match status" value="1"/>
</dbReference>
<evidence type="ECO:0000256" key="2">
    <source>
        <dbReference type="SAM" id="SignalP"/>
    </source>
</evidence>
<dbReference type="Gene3D" id="2.60.120.260">
    <property type="entry name" value="Galactose-binding domain-like"/>
    <property type="match status" value="3"/>
</dbReference>
<reference evidence="5" key="1">
    <citation type="journal article" date="2019" name="Int. J. Syst. Evol. Microbiol.">
        <title>The Global Catalogue of Microorganisms (GCM) 10K type strain sequencing project: providing services to taxonomists for standard genome sequencing and annotation.</title>
        <authorList>
            <consortium name="The Broad Institute Genomics Platform"/>
            <consortium name="The Broad Institute Genome Sequencing Center for Infectious Disease"/>
            <person name="Wu L."/>
            <person name="Ma J."/>
        </authorList>
    </citation>
    <scope>NUCLEOTIDE SEQUENCE [LARGE SCALE GENOMIC DNA]</scope>
    <source>
        <strain evidence="5">NBRC 108565</strain>
    </source>
</reference>
<dbReference type="EMBL" id="AP027729">
    <property type="protein sequence ID" value="BDZ41352.1"/>
    <property type="molecule type" value="Genomic_DNA"/>
</dbReference>